<dbReference type="Gene3D" id="1.10.10.10">
    <property type="entry name" value="Winged helix-like DNA-binding domain superfamily/Winged helix DNA-binding domain"/>
    <property type="match status" value="1"/>
</dbReference>
<keyword evidence="5 6" id="KW-0804">Transcription</keyword>
<feature type="domain" description="RNA polymerase sigma-70 region 2" evidence="7">
    <location>
        <begin position="27"/>
        <end position="81"/>
    </location>
</feature>
<keyword evidence="9" id="KW-1185">Reference proteome</keyword>
<evidence type="ECO:0000256" key="3">
    <source>
        <dbReference type="ARBA" id="ARBA00023082"/>
    </source>
</evidence>
<dbReference type="Proteomes" id="UP001151081">
    <property type="component" value="Unassembled WGS sequence"/>
</dbReference>
<dbReference type="InterPro" id="IPR000838">
    <property type="entry name" value="RNA_pol_sigma70_ECF_CS"/>
</dbReference>
<dbReference type="GO" id="GO:0003677">
    <property type="term" value="F:DNA binding"/>
    <property type="evidence" value="ECO:0007669"/>
    <property type="project" value="UniProtKB-KW"/>
</dbReference>
<dbReference type="InterPro" id="IPR007627">
    <property type="entry name" value="RNA_pol_sigma70_r2"/>
</dbReference>
<dbReference type="Gene3D" id="1.10.1740.10">
    <property type="match status" value="1"/>
</dbReference>
<dbReference type="GO" id="GO:0016987">
    <property type="term" value="F:sigma factor activity"/>
    <property type="evidence" value="ECO:0007669"/>
    <property type="project" value="UniProtKB-KW"/>
</dbReference>
<dbReference type="InterPro" id="IPR013324">
    <property type="entry name" value="RNA_pol_sigma_r3/r4-like"/>
</dbReference>
<comment type="caution">
    <text evidence="8">The sequence shown here is derived from an EMBL/GenBank/DDBJ whole genome shotgun (WGS) entry which is preliminary data.</text>
</comment>
<sequence>MPKVNVPPESAKKPTRIPSPEASFERFYRECRPFVRSIVLQRGVPEREADDLVQEVFVIAWRRWDSLVTPEGARSWISTIAFYVASNHQKLLRYRVEHLADGELPAPAFEPRVVEAMDAARRMETVVRRLSRKVWAVARAYLIDGRSMPEIARTLRIPLDTAYARLGLARRRLSL</sequence>
<evidence type="ECO:0000256" key="6">
    <source>
        <dbReference type="RuleBase" id="RU000716"/>
    </source>
</evidence>
<name>A0A9X3X3Z7_9BACT</name>
<dbReference type="GO" id="GO:0006352">
    <property type="term" value="P:DNA-templated transcription initiation"/>
    <property type="evidence" value="ECO:0007669"/>
    <property type="project" value="InterPro"/>
</dbReference>
<evidence type="ECO:0000259" key="7">
    <source>
        <dbReference type="Pfam" id="PF04542"/>
    </source>
</evidence>
<dbReference type="InterPro" id="IPR039425">
    <property type="entry name" value="RNA_pol_sigma-70-like"/>
</dbReference>
<dbReference type="EMBL" id="JAGTJJ010000016">
    <property type="protein sequence ID" value="MDC3983859.1"/>
    <property type="molecule type" value="Genomic_DNA"/>
</dbReference>
<dbReference type="InterPro" id="IPR036388">
    <property type="entry name" value="WH-like_DNA-bd_sf"/>
</dbReference>
<dbReference type="SUPFAM" id="SSF88946">
    <property type="entry name" value="Sigma2 domain of RNA polymerase sigma factors"/>
    <property type="match status" value="1"/>
</dbReference>
<evidence type="ECO:0000313" key="9">
    <source>
        <dbReference type="Proteomes" id="UP001151081"/>
    </source>
</evidence>
<dbReference type="InterPro" id="IPR014284">
    <property type="entry name" value="RNA_pol_sigma-70_dom"/>
</dbReference>
<evidence type="ECO:0000256" key="2">
    <source>
        <dbReference type="ARBA" id="ARBA00023015"/>
    </source>
</evidence>
<dbReference type="AlphaFoldDB" id="A0A9X3X3Z7"/>
<gene>
    <name evidence="8" type="ORF">KEG57_25340</name>
</gene>
<evidence type="ECO:0000256" key="1">
    <source>
        <dbReference type="ARBA" id="ARBA00010641"/>
    </source>
</evidence>
<evidence type="ECO:0000256" key="4">
    <source>
        <dbReference type="ARBA" id="ARBA00023125"/>
    </source>
</evidence>
<keyword evidence="4 6" id="KW-0238">DNA-binding</keyword>
<dbReference type="PROSITE" id="PS01063">
    <property type="entry name" value="SIGMA70_ECF"/>
    <property type="match status" value="1"/>
</dbReference>
<dbReference type="PANTHER" id="PTHR43133">
    <property type="entry name" value="RNA POLYMERASE ECF-TYPE SIGMA FACTO"/>
    <property type="match status" value="1"/>
</dbReference>
<dbReference type="PANTHER" id="PTHR43133:SF8">
    <property type="entry name" value="RNA POLYMERASE SIGMA FACTOR HI_1459-RELATED"/>
    <property type="match status" value="1"/>
</dbReference>
<reference evidence="8 9" key="1">
    <citation type="submission" date="2021-04" db="EMBL/GenBank/DDBJ databases">
        <title>Genome analysis of Polyangium sp.</title>
        <authorList>
            <person name="Li Y."/>
            <person name="Wang J."/>
        </authorList>
    </citation>
    <scope>NUCLEOTIDE SEQUENCE [LARGE SCALE GENOMIC DNA]</scope>
    <source>
        <strain evidence="8 9">SDU14</strain>
    </source>
</reference>
<dbReference type="RefSeq" id="WP_272425610.1">
    <property type="nucleotide sequence ID" value="NZ_JAGTJJ010000016.1"/>
</dbReference>
<proteinExistence type="inferred from homology"/>
<dbReference type="NCBIfam" id="TIGR02937">
    <property type="entry name" value="sigma70-ECF"/>
    <property type="match status" value="1"/>
</dbReference>
<comment type="similarity">
    <text evidence="1 6">Belongs to the sigma-70 factor family. ECF subfamily.</text>
</comment>
<organism evidence="8 9">
    <name type="scientific">Polyangium jinanense</name>
    <dbReference type="NCBI Taxonomy" id="2829994"/>
    <lineage>
        <taxon>Bacteria</taxon>
        <taxon>Pseudomonadati</taxon>
        <taxon>Myxococcota</taxon>
        <taxon>Polyangia</taxon>
        <taxon>Polyangiales</taxon>
        <taxon>Polyangiaceae</taxon>
        <taxon>Polyangium</taxon>
    </lineage>
</organism>
<protein>
    <recommendedName>
        <fullName evidence="6">RNA polymerase sigma factor</fullName>
    </recommendedName>
</protein>
<keyword evidence="2 6" id="KW-0805">Transcription regulation</keyword>
<dbReference type="SUPFAM" id="SSF88659">
    <property type="entry name" value="Sigma3 and sigma4 domains of RNA polymerase sigma factors"/>
    <property type="match status" value="1"/>
</dbReference>
<accession>A0A9X3X3Z7</accession>
<dbReference type="Pfam" id="PF04542">
    <property type="entry name" value="Sigma70_r2"/>
    <property type="match status" value="1"/>
</dbReference>
<evidence type="ECO:0000256" key="5">
    <source>
        <dbReference type="ARBA" id="ARBA00023163"/>
    </source>
</evidence>
<keyword evidence="3 6" id="KW-0731">Sigma factor</keyword>
<evidence type="ECO:0000313" key="8">
    <source>
        <dbReference type="EMBL" id="MDC3983859.1"/>
    </source>
</evidence>
<dbReference type="InterPro" id="IPR013325">
    <property type="entry name" value="RNA_pol_sigma_r2"/>
</dbReference>